<gene>
    <name evidence="9" type="ORF">PACTADRAFT_184753</name>
</gene>
<dbReference type="GO" id="GO:0006696">
    <property type="term" value="P:ergosterol biosynthetic process"/>
    <property type="evidence" value="ECO:0007669"/>
    <property type="project" value="EnsemblFungi"/>
</dbReference>
<evidence type="ECO:0000256" key="8">
    <source>
        <dbReference type="ARBA" id="ARBA00023621"/>
    </source>
</evidence>
<keyword evidence="1" id="KW-0444">Lipid biosynthesis</keyword>
<evidence type="ECO:0000313" key="10">
    <source>
        <dbReference type="Proteomes" id="UP000094236"/>
    </source>
</evidence>
<evidence type="ECO:0000256" key="5">
    <source>
        <dbReference type="ARBA" id="ARBA00023098"/>
    </source>
</evidence>
<protein>
    <recommendedName>
        <fullName evidence="8">3beta-hydroxysteroid 3-dehydrogenase</fullName>
        <ecNumber evidence="8">1.1.1.270</ecNumber>
    </recommendedName>
</protein>
<dbReference type="GO" id="GO:0005811">
    <property type="term" value="C:lipid droplet"/>
    <property type="evidence" value="ECO:0007669"/>
    <property type="project" value="EnsemblFungi"/>
</dbReference>
<dbReference type="GO" id="GO:0005741">
    <property type="term" value="C:mitochondrial outer membrane"/>
    <property type="evidence" value="ECO:0007669"/>
    <property type="project" value="TreeGrafter"/>
</dbReference>
<dbReference type="OrthoDB" id="9989144at2759"/>
<dbReference type="SUPFAM" id="SSF51735">
    <property type="entry name" value="NAD(P)-binding Rossmann-fold domains"/>
    <property type="match status" value="1"/>
</dbReference>
<organism evidence="9 10">
    <name type="scientific">Pachysolen tannophilus NRRL Y-2460</name>
    <dbReference type="NCBI Taxonomy" id="669874"/>
    <lineage>
        <taxon>Eukaryota</taxon>
        <taxon>Fungi</taxon>
        <taxon>Dikarya</taxon>
        <taxon>Ascomycota</taxon>
        <taxon>Saccharomycotina</taxon>
        <taxon>Pichiomycetes</taxon>
        <taxon>Pachysolenaceae</taxon>
        <taxon>Pachysolen</taxon>
    </lineage>
</organism>
<dbReference type="Pfam" id="PF00106">
    <property type="entry name" value="adh_short"/>
    <property type="match status" value="1"/>
</dbReference>
<evidence type="ECO:0000256" key="2">
    <source>
        <dbReference type="ARBA" id="ARBA00022857"/>
    </source>
</evidence>
<evidence type="ECO:0000313" key="9">
    <source>
        <dbReference type="EMBL" id="ODV98629.1"/>
    </source>
</evidence>
<keyword evidence="5" id="KW-0443">Lipid metabolism</keyword>
<name>A0A1E4U3R9_PACTA</name>
<dbReference type="InterPro" id="IPR002347">
    <property type="entry name" value="SDR_fam"/>
</dbReference>
<keyword evidence="4" id="KW-0560">Oxidoreductase</keyword>
<evidence type="ECO:0000256" key="3">
    <source>
        <dbReference type="ARBA" id="ARBA00022955"/>
    </source>
</evidence>
<dbReference type="Gene3D" id="3.40.50.720">
    <property type="entry name" value="NAD(P)-binding Rossmann-like Domain"/>
    <property type="match status" value="1"/>
</dbReference>
<keyword evidence="3" id="KW-0752">Steroid biosynthesis</keyword>
<proteinExistence type="inferred from homology"/>
<dbReference type="PRINTS" id="PR00081">
    <property type="entry name" value="GDHRDH"/>
</dbReference>
<dbReference type="PANTHER" id="PTHR43647">
    <property type="entry name" value="DEHYDROGENASE"/>
    <property type="match status" value="1"/>
</dbReference>
<dbReference type="Proteomes" id="UP000094236">
    <property type="component" value="Unassembled WGS sequence"/>
</dbReference>
<reference evidence="10" key="1">
    <citation type="submission" date="2016-05" db="EMBL/GenBank/DDBJ databases">
        <title>Comparative genomics of biotechnologically important yeasts.</title>
        <authorList>
            <consortium name="DOE Joint Genome Institute"/>
            <person name="Riley R."/>
            <person name="Haridas S."/>
            <person name="Wolfe K.H."/>
            <person name="Lopes M.R."/>
            <person name="Hittinger C.T."/>
            <person name="Goker M."/>
            <person name="Salamov A."/>
            <person name="Wisecaver J."/>
            <person name="Long T.M."/>
            <person name="Aerts A.L."/>
            <person name="Barry K."/>
            <person name="Choi C."/>
            <person name="Clum A."/>
            <person name="Coughlan A.Y."/>
            <person name="Deshpande S."/>
            <person name="Douglass A.P."/>
            <person name="Hanson S.J."/>
            <person name="Klenk H.-P."/>
            <person name="Labutti K."/>
            <person name="Lapidus A."/>
            <person name="Lindquist E."/>
            <person name="Lipzen A."/>
            <person name="Meier-Kolthoff J.P."/>
            <person name="Ohm R.A."/>
            <person name="Otillar R.P."/>
            <person name="Pangilinan J."/>
            <person name="Peng Y."/>
            <person name="Rokas A."/>
            <person name="Rosa C.A."/>
            <person name="Scheuner C."/>
            <person name="Sibirny A.A."/>
            <person name="Slot J.C."/>
            <person name="Stielow J.B."/>
            <person name="Sun H."/>
            <person name="Kurtzman C.P."/>
            <person name="Blackwell M."/>
            <person name="Grigoriev I.V."/>
            <person name="Jeffries T.W."/>
        </authorList>
    </citation>
    <scope>NUCLEOTIDE SEQUENCE [LARGE SCALE GENOMIC DNA]</scope>
    <source>
        <strain evidence="10">NRRL Y-2460</strain>
    </source>
</reference>
<dbReference type="GO" id="GO:0005789">
    <property type="term" value="C:endoplasmic reticulum membrane"/>
    <property type="evidence" value="ECO:0007669"/>
    <property type="project" value="EnsemblFungi"/>
</dbReference>
<dbReference type="EC" id="1.1.1.270" evidence="8"/>
<dbReference type="InterPro" id="IPR036291">
    <property type="entry name" value="NAD(P)-bd_dom_sf"/>
</dbReference>
<keyword evidence="10" id="KW-1185">Reference proteome</keyword>
<keyword evidence="2" id="KW-0521">NADP</keyword>
<accession>A0A1E4U3R9</accession>
<dbReference type="PANTHER" id="PTHR43647:SF1">
    <property type="entry name" value="3-KETO-STEROID REDUCTASE ERG27"/>
    <property type="match status" value="1"/>
</dbReference>
<dbReference type="EMBL" id="KV454011">
    <property type="protein sequence ID" value="ODV98629.1"/>
    <property type="molecule type" value="Genomic_DNA"/>
</dbReference>
<sequence length="349" mass="39722">MAVSSDRLVVLITGTNSNLGVNLAYRFLETAPREVRITLIVTSRTLPRANEVIKEINDFNRTKLCRPGLLDFDYLLVDFTNMVSILAAYYELIQRYDKIDYLYVNAAQGVYDGIDWVGAAKEIATNPIEGVTQPHYKIQRVGVKSKDGLGLVFQANVFGPYYFIHKITKLLQDGGTIVWISSIMSSPSYLSFNDLQLIRSTESYEGSKRLVDLLHLATYKKLLKQKGIRQYVVQPGIFISYSFGKVLNLISYWGMILLFYVARWLGSPWHNISGYNAANSAITVSLLLDEKNFEQDVKYGSACDRSGKCYMVREQIDSTGCEDVLAYMEKLRNEWDELLKDQISDTRKL</sequence>
<evidence type="ECO:0000256" key="4">
    <source>
        <dbReference type="ARBA" id="ARBA00023002"/>
    </source>
</evidence>
<comment type="similarity">
    <text evidence="7">Belongs to the short-chain dehydrogenases/reductases (SDR) family. ERG27 subfamily.</text>
</comment>
<evidence type="ECO:0000256" key="7">
    <source>
        <dbReference type="ARBA" id="ARBA00023593"/>
    </source>
</evidence>
<comment type="pathway">
    <text evidence="6">Steroid biosynthesis; zymosterol biosynthesis; zymosterol from lanosterol: step 5/6.</text>
</comment>
<dbReference type="AlphaFoldDB" id="A0A1E4U3R9"/>
<dbReference type="InterPro" id="IPR051593">
    <property type="entry name" value="Ergosterol_Biosynth_ERG27"/>
</dbReference>
<dbReference type="GO" id="GO:0000253">
    <property type="term" value="F:3-beta-hydroxysteroid 3-dehydrogenase (NADP+) activity"/>
    <property type="evidence" value="ECO:0007669"/>
    <property type="project" value="UniProtKB-EC"/>
</dbReference>
<evidence type="ECO:0000256" key="6">
    <source>
        <dbReference type="ARBA" id="ARBA00023589"/>
    </source>
</evidence>
<evidence type="ECO:0000256" key="1">
    <source>
        <dbReference type="ARBA" id="ARBA00022516"/>
    </source>
</evidence>
<dbReference type="STRING" id="669874.A0A1E4U3R9"/>